<feature type="repeat" description="Pumilio" evidence="4">
    <location>
        <begin position="293"/>
        <end position="329"/>
    </location>
</feature>
<name>A0A7J7C326_TRIWF</name>
<protein>
    <recommendedName>
        <fullName evidence="5">PUM-HD domain-containing protein</fullName>
    </recommendedName>
</protein>
<feature type="repeat" description="Pumilio" evidence="4">
    <location>
        <begin position="363"/>
        <end position="405"/>
    </location>
</feature>
<evidence type="ECO:0000256" key="1">
    <source>
        <dbReference type="ARBA" id="ARBA00022737"/>
    </source>
</evidence>
<dbReference type="AlphaFoldDB" id="A0A7J7C326"/>
<keyword evidence="1" id="KW-0677">Repeat</keyword>
<dbReference type="InterPro" id="IPR016024">
    <property type="entry name" value="ARM-type_fold"/>
</dbReference>
<dbReference type="PROSITE" id="PS50303">
    <property type="entry name" value="PUM_HD"/>
    <property type="match status" value="1"/>
</dbReference>
<evidence type="ECO:0000256" key="2">
    <source>
        <dbReference type="ARBA" id="ARBA00022845"/>
    </source>
</evidence>
<evidence type="ECO:0000259" key="5">
    <source>
        <dbReference type="PROSITE" id="PS50303"/>
    </source>
</evidence>
<dbReference type="InterPro" id="IPR033133">
    <property type="entry name" value="PUM-HD"/>
</dbReference>
<accession>A0A7J7C326</accession>
<feature type="repeat" description="Pumilio" evidence="4">
    <location>
        <begin position="222"/>
        <end position="257"/>
    </location>
</feature>
<dbReference type="SUPFAM" id="SSF48371">
    <property type="entry name" value="ARM repeat"/>
    <property type="match status" value="1"/>
</dbReference>
<dbReference type="InterPro" id="IPR001313">
    <property type="entry name" value="Pumilio_RNA-bd_rpt"/>
</dbReference>
<dbReference type="Proteomes" id="UP000593562">
    <property type="component" value="Unassembled WGS sequence"/>
</dbReference>
<organism evidence="6 7">
    <name type="scientific">Tripterygium wilfordii</name>
    <name type="common">Thunder God vine</name>
    <dbReference type="NCBI Taxonomy" id="458696"/>
    <lineage>
        <taxon>Eukaryota</taxon>
        <taxon>Viridiplantae</taxon>
        <taxon>Streptophyta</taxon>
        <taxon>Embryophyta</taxon>
        <taxon>Tracheophyta</taxon>
        <taxon>Spermatophyta</taxon>
        <taxon>Magnoliopsida</taxon>
        <taxon>eudicotyledons</taxon>
        <taxon>Gunneridae</taxon>
        <taxon>Pentapetalae</taxon>
        <taxon>rosids</taxon>
        <taxon>fabids</taxon>
        <taxon>Celastrales</taxon>
        <taxon>Celastraceae</taxon>
        <taxon>Tripterygium</taxon>
    </lineage>
</organism>
<evidence type="ECO:0000256" key="3">
    <source>
        <dbReference type="ARBA" id="ARBA00022884"/>
    </source>
</evidence>
<dbReference type="PANTHER" id="PTHR12537:SF137">
    <property type="entry name" value="PUMILIO HOMOLOG 16-RELATED"/>
    <property type="match status" value="1"/>
</dbReference>
<dbReference type="OrthoDB" id="668540at2759"/>
<comment type="caution">
    <text evidence="6">The sequence shown here is derived from an EMBL/GenBank/DDBJ whole genome shotgun (WGS) entry which is preliminary data.</text>
</comment>
<dbReference type="PANTHER" id="PTHR12537">
    <property type="entry name" value="RNA BINDING PROTEIN PUMILIO-RELATED"/>
    <property type="match status" value="1"/>
</dbReference>
<dbReference type="Pfam" id="PF00806">
    <property type="entry name" value="PUF"/>
    <property type="match status" value="5"/>
</dbReference>
<keyword evidence="3" id="KW-0694">RNA-binding</keyword>
<dbReference type="GO" id="GO:0003729">
    <property type="term" value="F:mRNA binding"/>
    <property type="evidence" value="ECO:0007669"/>
    <property type="project" value="TreeGrafter"/>
</dbReference>
<sequence length="435" mass="49420">MEKFPNPETPNSQVEELDSFNFDQLRQQLDQLCISKNKSFAFRNGSSMAAQSLTIGNSYTGFVCSPRKDTAEDDKKPASPLFPQSAWTFNDYMNRNRDLAGNHHWSASDPNNVGIMGHMPQRRDYSVVGFTMDERDPPLETCMVDQLIDSAEMLMTHRDWHKDFAKLVQSFDQDQLRRLTYKLTANHESFLNVSQQRHGSNSVMNLIKVLARTPLIDHVVLVLSTEFWSLMTNQSGCHVITKCLDNLSTRQNQLLYEAALKNCLQLAKHEYGCRSLQTFITNSKNPYKDQLLHIVAEHSLCLSQDRSGNYVVQHVLGYHDQVFSNMIFKALKGHYVRLSKQKGGSYVVEKCVNSGAMELVVEDFILENNKSFSQLAKNPYGNYVIQAALEKAMAADRKLHAELVKKFTACGELGKSGFAQNIVQLLRVQSQSLFQ</sequence>
<dbReference type="SMART" id="SM00025">
    <property type="entry name" value="Pumilio"/>
    <property type="match status" value="5"/>
</dbReference>
<gene>
    <name evidence="6" type="ORF">HS088_TW21G00680</name>
</gene>
<reference evidence="6 7" key="1">
    <citation type="journal article" date="2020" name="Nat. Commun.">
        <title>Genome of Tripterygium wilfordii and identification of cytochrome P450 involved in triptolide biosynthesis.</title>
        <authorList>
            <person name="Tu L."/>
            <person name="Su P."/>
            <person name="Zhang Z."/>
            <person name="Gao L."/>
            <person name="Wang J."/>
            <person name="Hu T."/>
            <person name="Zhou J."/>
            <person name="Zhang Y."/>
            <person name="Zhao Y."/>
            <person name="Liu Y."/>
            <person name="Song Y."/>
            <person name="Tong Y."/>
            <person name="Lu Y."/>
            <person name="Yang J."/>
            <person name="Xu C."/>
            <person name="Jia M."/>
            <person name="Peters R.J."/>
            <person name="Huang L."/>
            <person name="Gao W."/>
        </authorList>
    </citation>
    <scope>NUCLEOTIDE SEQUENCE [LARGE SCALE GENOMIC DNA]</scope>
    <source>
        <strain evidence="7">cv. XIE 37</strain>
        <tissue evidence="6">Leaf</tissue>
    </source>
</reference>
<proteinExistence type="predicted"/>
<dbReference type="InParanoid" id="A0A7J7C326"/>
<dbReference type="PROSITE" id="PS50302">
    <property type="entry name" value="PUM"/>
    <property type="match status" value="3"/>
</dbReference>
<dbReference type="GO" id="GO:0005737">
    <property type="term" value="C:cytoplasm"/>
    <property type="evidence" value="ECO:0007669"/>
    <property type="project" value="TreeGrafter"/>
</dbReference>
<evidence type="ECO:0000313" key="6">
    <source>
        <dbReference type="EMBL" id="KAF5728532.1"/>
    </source>
</evidence>
<keyword evidence="2" id="KW-0810">Translation regulation</keyword>
<evidence type="ECO:0000256" key="4">
    <source>
        <dbReference type="PROSITE-ProRule" id="PRU00317"/>
    </source>
</evidence>
<dbReference type="EMBL" id="JAAARO010000021">
    <property type="protein sequence ID" value="KAF5728532.1"/>
    <property type="molecule type" value="Genomic_DNA"/>
</dbReference>
<dbReference type="Gene3D" id="1.25.10.10">
    <property type="entry name" value="Leucine-rich Repeat Variant"/>
    <property type="match status" value="1"/>
</dbReference>
<evidence type="ECO:0000313" key="7">
    <source>
        <dbReference type="Proteomes" id="UP000593562"/>
    </source>
</evidence>
<feature type="domain" description="PUM-HD" evidence="5">
    <location>
        <begin position="88"/>
        <end position="430"/>
    </location>
</feature>
<dbReference type="GO" id="GO:0006417">
    <property type="term" value="P:regulation of translation"/>
    <property type="evidence" value="ECO:0007669"/>
    <property type="project" value="UniProtKB-KW"/>
</dbReference>
<keyword evidence="7" id="KW-1185">Reference proteome</keyword>
<dbReference type="InterPro" id="IPR011989">
    <property type="entry name" value="ARM-like"/>
</dbReference>